<name>A0A0V0QMX8_PSEPJ</name>
<comment type="caution">
    <text evidence="2">The sequence shown here is derived from an EMBL/GenBank/DDBJ whole genome shotgun (WGS) entry which is preliminary data.</text>
</comment>
<feature type="region of interest" description="Disordered" evidence="1">
    <location>
        <begin position="1"/>
        <end position="21"/>
    </location>
</feature>
<evidence type="ECO:0000256" key="1">
    <source>
        <dbReference type="SAM" id="MobiDB-lite"/>
    </source>
</evidence>
<reference evidence="2 3" key="1">
    <citation type="journal article" date="2015" name="Sci. Rep.">
        <title>Genome of the facultative scuticociliatosis pathogen Pseudocohnilembus persalinus provides insight into its virulence through horizontal gene transfer.</title>
        <authorList>
            <person name="Xiong J."/>
            <person name="Wang G."/>
            <person name="Cheng J."/>
            <person name="Tian M."/>
            <person name="Pan X."/>
            <person name="Warren A."/>
            <person name="Jiang C."/>
            <person name="Yuan D."/>
            <person name="Miao W."/>
        </authorList>
    </citation>
    <scope>NUCLEOTIDE SEQUENCE [LARGE SCALE GENOMIC DNA]</scope>
    <source>
        <strain evidence="2">36N120E</strain>
    </source>
</reference>
<evidence type="ECO:0000313" key="2">
    <source>
        <dbReference type="EMBL" id="KRX03466.1"/>
    </source>
</evidence>
<accession>A0A0V0QMX8</accession>
<organism evidence="2 3">
    <name type="scientific">Pseudocohnilembus persalinus</name>
    <name type="common">Ciliate</name>
    <dbReference type="NCBI Taxonomy" id="266149"/>
    <lineage>
        <taxon>Eukaryota</taxon>
        <taxon>Sar</taxon>
        <taxon>Alveolata</taxon>
        <taxon>Ciliophora</taxon>
        <taxon>Intramacronucleata</taxon>
        <taxon>Oligohymenophorea</taxon>
        <taxon>Scuticociliatia</taxon>
        <taxon>Philasterida</taxon>
        <taxon>Pseudocohnilembidae</taxon>
        <taxon>Pseudocohnilembus</taxon>
    </lineage>
</organism>
<dbReference type="Proteomes" id="UP000054937">
    <property type="component" value="Unassembled WGS sequence"/>
</dbReference>
<protein>
    <submittedName>
        <fullName evidence="2">Uncharacterized protein</fullName>
    </submittedName>
</protein>
<evidence type="ECO:0000313" key="3">
    <source>
        <dbReference type="Proteomes" id="UP000054937"/>
    </source>
</evidence>
<keyword evidence="3" id="KW-1185">Reference proteome</keyword>
<gene>
    <name evidence="2" type="ORF">PPERSA_02845</name>
</gene>
<dbReference type="AlphaFoldDB" id="A0A0V0QMX8"/>
<proteinExistence type="predicted"/>
<dbReference type="EMBL" id="LDAU01000131">
    <property type="protein sequence ID" value="KRX03466.1"/>
    <property type="molecule type" value="Genomic_DNA"/>
</dbReference>
<dbReference type="InParanoid" id="A0A0V0QMX8"/>
<sequence length="295" mass="34382">MGCQNAKSIKNQEQVQKKSSQFMKTNKKETFTHIASKATLNNLYASTKYNNNSQKEKQIIQNLKQNDMQKSNNILSDLQILNEQRDDQDSVLYLNMQDSIEIQVLNKTNNKFKNSSIKHLNDQNQFQNQLSVNQIQNDIKITKNKKNNFQQQNQNGSNFQTLSKYKVTEQFFLQRKLIIEKQIQEQIKLEEYLSNQLISSQIGSHNNNQQNKLNYKSNIQIEEKKFLNQLSFLIGDQIEINEKSFDNHIQSLSIDQNKTRTKSASYIECGKNPIQSKIYKAESIKPFKSTGNIIT</sequence>